<keyword evidence="9" id="KW-0325">Glycoprotein</keyword>
<dbReference type="GO" id="GO:0004930">
    <property type="term" value="F:G protein-coupled receptor activity"/>
    <property type="evidence" value="ECO:0007669"/>
    <property type="project" value="UniProtKB-KW"/>
</dbReference>
<keyword evidence="7 12" id="KW-0472">Membrane</keyword>
<protein>
    <submittedName>
        <fullName evidence="15">Prostaglandin E2 receptor EP4 subtype</fullName>
    </submittedName>
</protein>
<feature type="transmembrane region" description="Helical" evidence="12">
    <location>
        <begin position="224"/>
        <end position="247"/>
    </location>
</feature>
<dbReference type="GO" id="GO:0005886">
    <property type="term" value="C:plasma membrane"/>
    <property type="evidence" value="ECO:0007669"/>
    <property type="project" value="UniProtKB-SubCell"/>
</dbReference>
<keyword evidence="8 11" id="KW-0675">Receptor</keyword>
<accession>A0A6P9ACZ0</accession>
<evidence type="ECO:0000256" key="1">
    <source>
        <dbReference type="ARBA" id="ARBA00004651"/>
    </source>
</evidence>
<evidence type="ECO:0000256" key="10">
    <source>
        <dbReference type="ARBA" id="ARBA00023224"/>
    </source>
</evidence>
<dbReference type="GO" id="GO:0007189">
    <property type="term" value="P:adenylate cyclase-activating G protein-coupled receptor signaling pathway"/>
    <property type="evidence" value="ECO:0007669"/>
    <property type="project" value="TreeGrafter"/>
</dbReference>
<feature type="domain" description="G-protein coupled receptors family 1 profile" evidence="13">
    <location>
        <begin position="75"/>
        <end position="393"/>
    </location>
</feature>
<dbReference type="FunCoup" id="A0A6P9ACZ0">
    <property type="interactions" value="92"/>
</dbReference>
<dbReference type="Pfam" id="PF00001">
    <property type="entry name" value="7tm_1"/>
    <property type="match status" value="1"/>
</dbReference>
<evidence type="ECO:0000256" key="12">
    <source>
        <dbReference type="SAM" id="Phobius"/>
    </source>
</evidence>
<dbReference type="PANTHER" id="PTHR11866:SF16">
    <property type="entry name" value="PROSTAGLANDIN E2 RECEPTOR EP4 SUBTYPE-LIKE PROTEIN"/>
    <property type="match status" value="1"/>
</dbReference>
<dbReference type="PROSITE" id="PS00237">
    <property type="entry name" value="G_PROTEIN_RECEP_F1_1"/>
    <property type="match status" value="1"/>
</dbReference>
<dbReference type="RefSeq" id="XP_034253721.1">
    <property type="nucleotide sequence ID" value="XM_034397830.1"/>
</dbReference>
<dbReference type="PANTHER" id="PTHR11866">
    <property type="entry name" value="G-PROTEIN COUPLED RECEPTOR FAMILY 1 MEMBER"/>
    <property type="match status" value="1"/>
</dbReference>
<evidence type="ECO:0000256" key="9">
    <source>
        <dbReference type="ARBA" id="ARBA00023180"/>
    </source>
</evidence>
<evidence type="ECO:0000259" key="13">
    <source>
        <dbReference type="PROSITE" id="PS50262"/>
    </source>
</evidence>
<evidence type="ECO:0000256" key="2">
    <source>
        <dbReference type="ARBA" id="ARBA00010663"/>
    </source>
</evidence>
<evidence type="ECO:0000256" key="8">
    <source>
        <dbReference type="ARBA" id="ARBA00023170"/>
    </source>
</evidence>
<proteinExistence type="inferred from homology"/>
<feature type="transmembrane region" description="Helical" evidence="12">
    <location>
        <begin position="340"/>
        <end position="362"/>
    </location>
</feature>
<evidence type="ECO:0000256" key="3">
    <source>
        <dbReference type="ARBA" id="ARBA00022475"/>
    </source>
</evidence>
<evidence type="ECO:0000256" key="7">
    <source>
        <dbReference type="ARBA" id="ARBA00023136"/>
    </source>
</evidence>
<dbReference type="KEGG" id="tpal:117652739"/>
<dbReference type="InterPro" id="IPR008365">
    <property type="entry name" value="Prostanoid_rcpt"/>
</dbReference>
<organism evidence="15">
    <name type="scientific">Thrips palmi</name>
    <name type="common">Melon thrips</name>
    <dbReference type="NCBI Taxonomy" id="161013"/>
    <lineage>
        <taxon>Eukaryota</taxon>
        <taxon>Metazoa</taxon>
        <taxon>Ecdysozoa</taxon>
        <taxon>Arthropoda</taxon>
        <taxon>Hexapoda</taxon>
        <taxon>Insecta</taxon>
        <taxon>Pterygota</taxon>
        <taxon>Neoptera</taxon>
        <taxon>Paraneoptera</taxon>
        <taxon>Thysanoptera</taxon>
        <taxon>Terebrantia</taxon>
        <taxon>Thripoidea</taxon>
        <taxon>Thripidae</taxon>
        <taxon>Thrips</taxon>
    </lineage>
</organism>
<dbReference type="AlphaFoldDB" id="A0A6P9ACZ0"/>
<name>A0A6P9ACZ0_THRPL</name>
<evidence type="ECO:0000256" key="6">
    <source>
        <dbReference type="ARBA" id="ARBA00023040"/>
    </source>
</evidence>
<dbReference type="InterPro" id="IPR017452">
    <property type="entry name" value="GPCR_Rhodpsn_7TM"/>
</dbReference>
<dbReference type="Gene3D" id="1.20.1070.10">
    <property type="entry name" value="Rhodopsin 7-helix transmembrane proteins"/>
    <property type="match status" value="1"/>
</dbReference>
<evidence type="ECO:0000256" key="4">
    <source>
        <dbReference type="ARBA" id="ARBA00022692"/>
    </source>
</evidence>
<comment type="subcellular location">
    <subcellularLocation>
        <location evidence="1">Cell membrane</location>
        <topology evidence="1">Multi-pass membrane protein</topology>
    </subcellularLocation>
</comment>
<feature type="transmembrane region" description="Helical" evidence="12">
    <location>
        <begin position="182"/>
        <end position="204"/>
    </location>
</feature>
<dbReference type="GO" id="GO:0007204">
    <property type="term" value="P:positive regulation of cytosolic calcium ion concentration"/>
    <property type="evidence" value="ECO:0007669"/>
    <property type="project" value="TreeGrafter"/>
</dbReference>
<dbReference type="InterPro" id="IPR000276">
    <property type="entry name" value="GPCR_Rhodpsn"/>
</dbReference>
<dbReference type="InParanoid" id="A0A6P9ACZ0"/>
<comment type="similarity">
    <text evidence="2 11">Belongs to the G-protein coupled receptor 1 family.</text>
</comment>
<dbReference type="GeneID" id="117652739"/>
<evidence type="ECO:0000313" key="14">
    <source>
        <dbReference type="Proteomes" id="UP000515158"/>
    </source>
</evidence>
<dbReference type="PROSITE" id="PS50262">
    <property type="entry name" value="G_PROTEIN_RECEP_F1_2"/>
    <property type="match status" value="1"/>
</dbReference>
<dbReference type="SUPFAM" id="SSF81321">
    <property type="entry name" value="Family A G protein-coupled receptor-like"/>
    <property type="match status" value="1"/>
</dbReference>
<keyword evidence="3" id="KW-1003">Cell membrane</keyword>
<feature type="transmembrane region" description="Helical" evidence="12">
    <location>
        <begin position="98"/>
        <end position="120"/>
    </location>
</feature>
<dbReference type="Proteomes" id="UP000515158">
    <property type="component" value="Unplaced"/>
</dbReference>
<feature type="transmembrane region" description="Helical" evidence="12">
    <location>
        <begin position="63"/>
        <end position="86"/>
    </location>
</feature>
<feature type="transmembrane region" description="Helical" evidence="12">
    <location>
        <begin position="374"/>
        <end position="395"/>
    </location>
</feature>
<keyword evidence="10 11" id="KW-0807">Transducer</keyword>
<reference evidence="15" key="1">
    <citation type="submission" date="2025-08" db="UniProtKB">
        <authorList>
            <consortium name="RefSeq"/>
        </authorList>
    </citation>
    <scope>IDENTIFICATION</scope>
    <source>
        <tissue evidence="15">Total insect</tissue>
    </source>
</reference>
<gene>
    <name evidence="15" type="primary">LOC117652739</name>
</gene>
<evidence type="ECO:0000256" key="11">
    <source>
        <dbReference type="RuleBase" id="RU000688"/>
    </source>
</evidence>
<dbReference type="PRINTS" id="PR00237">
    <property type="entry name" value="GPCRRHODOPSN"/>
</dbReference>
<evidence type="ECO:0000313" key="15">
    <source>
        <dbReference type="RefSeq" id="XP_034253721.1"/>
    </source>
</evidence>
<feature type="transmembrane region" description="Helical" evidence="12">
    <location>
        <begin position="140"/>
        <end position="161"/>
    </location>
</feature>
<keyword evidence="5 12" id="KW-1133">Transmembrane helix</keyword>
<dbReference type="OrthoDB" id="5959154at2759"/>
<evidence type="ECO:0000256" key="5">
    <source>
        <dbReference type="ARBA" id="ARBA00022989"/>
    </source>
</evidence>
<keyword evidence="14" id="KW-1185">Reference proteome</keyword>
<keyword evidence="6 11" id="KW-0297">G-protein coupled receptor</keyword>
<sequence length="427" mass="47932">MSVSGVPLGVPLGPMGLPTADWMPTPASWLNDSAAASPAWEDNATALAVPLLPTRHISVTTEVVLTVCYAVGIAGNLAALVILVRGGRRAHRNARHSLMLRCLACNDLVALLGMLVMMQAQLRLPTALVRSRCFCGLRVVWRLFGLGSGSVALVMALERWLALTRPFLYQKHITYHVVRRAIFGMWSCVLLLVMLPLFGFGLYYNPESNECARYPKATKPADIAYAYVYFTFGMLLIASILCCNLLVVRRLHRAGQTAWGRVGRVRSRTLTSATYYSDTRPRVLLLLRRGRPRPEDAKDTKEQQPPLIRRFSRNCHRVRALQHSESVDSATHEETAFAKLMGFLCVLFVLCWLPQMMAIPLTQLWPTWPPGRKFARLADFSLLLHFTLDPFVYVLQSCTRRHHHKPQIGSIVSLLVKFCKIALLLCQ</sequence>
<keyword evidence="4 11" id="KW-0812">Transmembrane</keyword>